<evidence type="ECO:0000259" key="1">
    <source>
        <dbReference type="PROSITE" id="PS50209"/>
    </source>
</evidence>
<name>A0A2T7P3J2_POMCA</name>
<accession>A0A2T7P3J2</accession>
<dbReference type="OMA" id="IPCHEYK"/>
<dbReference type="PROSITE" id="PS50209">
    <property type="entry name" value="CARD"/>
    <property type="match status" value="1"/>
</dbReference>
<dbReference type="InterPro" id="IPR011029">
    <property type="entry name" value="DEATH-like_dom_sf"/>
</dbReference>
<dbReference type="Pfam" id="PF00619">
    <property type="entry name" value="CARD"/>
    <property type="match status" value="1"/>
</dbReference>
<dbReference type="OrthoDB" id="6127728at2759"/>
<protein>
    <recommendedName>
        <fullName evidence="1">CARD domain-containing protein</fullName>
    </recommendedName>
</protein>
<dbReference type="GO" id="GO:0005737">
    <property type="term" value="C:cytoplasm"/>
    <property type="evidence" value="ECO:0007669"/>
    <property type="project" value="TreeGrafter"/>
</dbReference>
<evidence type="ECO:0000313" key="2">
    <source>
        <dbReference type="EMBL" id="PVD27994.1"/>
    </source>
</evidence>
<dbReference type="CDD" id="cd01671">
    <property type="entry name" value="CARD"/>
    <property type="match status" value="1"/>
</dbReference>
<reference evidence="2 3" key="1">
    <citation type="submission" date="2018-04" db="EMBL/GenBank/DDBJ databases">
        <title>The genome of golden apple snail Pomacea canaliculata provides insight into stress tolerance and invasive adaptation.</title>
        <authorList>
            <person name="Liu C."/>
            <person name="Liu B."/>
            <person name="Ren Y."/>
            <person name="Zhang Y."/>
            <person name="Wang H."/>
            <person name="Li S."/>
            <person name="Jiang F."/>
            <person name="Yin L."/>
            <person name="Zhang G."/>
            <person name="Qian W."/>
            <person name="Fan W."/>
        </authorList>
    </citation>
    <scope>NUCLEOTIDE SEQUENCE [LARGE SCALE GENOMIC DNA]</scope>
    <source>
        <strain evidence="2">SZHN2017</strain>
        <tissue evidence="2">Muscle</tissue>
    </source>
</reference>
<dbReference type="Proteomes" id="UP000245119">
    <property type="component" value="Linkage Group LG6"/>
</dbReference>
<sequence length="1831" mass="212321">MGSDFKEILRANLPYLEEHLQVDEIVDICYSKKVLTQNDRERIVAERSRPDRAIKFVNILICKKDKDYQEFLDALIHENVKQDSVRKHLEAASVSAESSAGHDEERLVEQILKDCFEVKEGESCPADEFLKYVKLMLRKQQKSLEMDDNAVFKSATLYHTSVQLKKNRRKNVVAVQNLIVKSSTLYLADVSNEDSLEDTLDIPESIALEDITPVQVVKAMRCQLEKMKLDVTLAERMEEEEVDGKSLSQFTEEHIKETYSQLKIGTRIKLAEAIRLTLEDLKKVPFTRTAKAEIRGPKKLETYRKFDTRPGLKDVYEKGYVLPEEQSRPGQLLQVIHKYHMVKNLETKLLAEETVKFAAACMNERVNGTIHFGVMSKYNGGNTSHAGSIVGLNLDEQLCEVAITEEIYRAFYPDQRDIALKCIRDPVYIPVVGKEVGENSDLYVVEVDVVPHTEVVMSEAFFLSHVSGKRSILFRYLEGSPVEVCGQELLSFMESKGKLSNLRRESEKAVHSQPSLKEPNLHKKLHHLFTDGNDYSLVDIFPVLLLSSRAAEMTNDYLTEHFGCIRSLQPIAVFDFDPCMGDQNGQPQGLYKIMETQHNQVYKVLTTDNFDKNSDENKSNEKTDSVGKLLESIKDSSLTSWIFCNGYEPLKKMELQAAAWRKKRAQGFKEAVRFYSEQIPAEKARILIFLLSRNYDVILGALDEIFVKFPEQWIILAESEKVAADLISEALRRSYVEKEMLEERTVIGMPWSHVNQSIINIFGYDTTTGCSLPSSTGTPCLMKESKRNELSDLEVLSATECKDEDIVHSCNAKAVEEKKRQMEEDFYRGKEVTWWNFWFQDQVLQRAQFKDLLKQVKKSLDGNIPEDEKVAVITLYHQPGAGGTTTAREILWVMKEEVRCCVVKKITDQTCDQIAKFRSFEEQDNPKPPLVLIDNEDEEKVFQLCSHMNEKARREARDTRGTPKLFCVLIICIRMTAFPRHKDGIIKLGHELQEEERQWFQSKYQILERRYTEKKGPHPKLLISFNILKENFSPNYIKRTVEEFVSEIGEFKERRLLKYISLINSFDLDFQAIPTSCFNIIMTSPNKKKANPQLLNRHGKSNVLWEASLSQSINILLNRTSRQCLGGDIQALRIINNNFSREILNNLREHDKQTVSDVAIELLHCGIFRKCYQSSVQNQLVRIIKDMLKKRGPYKKGRQKFSPIVTAIGEDEGYEKAAEVMIVGFEFTDDPMIAQQIARVYIHCQNWKEADKYARIAQDMRPTNSYLCDTYGQVSKEKLIGMWQDTLKKEELLEGDKAREAIDLAFQAINIFRREQKLSDEDCTTGYNNCGYFQELRLIVTLLDICRFLKPFKHDKGAILHKFLVDKMFIPDGLSEELGQERIKMLKALYLEYEKPMRRLEDEQIQLKEDSCYQYSPSYSDTVRDRRMFVHLQECLDTYFGEESDHIPEGLSIEEECEFRRRRVKRKGGNSLRSIYGLRDDDNAAVEYEAMHKIIIKNVKSEFCNAFDLRTVLNLTLARISLNKHYSREISMECMLDWTQKLYDKRNMDSHPSLAMHERRHVDSHPYLEAFLYFVMFHWPTDWRNSQNLPLCSCTKIKDVIKEWKSAFQNNHPAQIEGEGKKPDRRKGTTLFFLGEGEGFKEIVFHSELHRFGRQQKIVGDSIWDTDFAKKRLKKLNGTLLYGGGEMSVTIYSAKRNAIQIEIPTSFPIKDQSLWQKNVRFALGFCWSGPKAFSVTRDDDVDFRSVSIPQNLTVVRRYDRSREKMVSEEVVEKFWQIYFKNQAALEVLEKDMHLHSGDKKRQLEFQRRKENLEKERQDLLQKRTSVLQGPD</sequence>
<dbReference type="Gene3D" id="1.10.150.50">
    <property type="entry name" value="Transcription Factor, Ets-1"/>
    <property type="match status" value="1"/>
</dbReference>
<dbReference type="GO" id="GO:0042981">
    <property type="term" value="P:regulation of apoptotic process"/>
    <property type="evidence" value="ECO:0007669"/>
    <property type="project" value="InterPro"/>
</dbReference>
<keyword evidence="3" id="KW-1185">Reference proteome</keyword>
<organism evidence="2 3">
    <name type="scientific">Pomacea canaliculata</name>
    <name type="common">Golden apple snail</name>
    <dbReference type="NCBI Taxonomy" id="400727"/>
    <lineage>
        <taxon>Eukaryota</taxon>
        <taxon>Metazoa</taxon>
        <taxon>Spiralia</taxon>
        <taxon>Lophotrochozoa</taxon>
        <taxon>Mollusca</taxon>
        <taxon>Gastropoda</taxon>
        <taxon>Caenogastropoda</taxon>
        <taxon>Architaenioglossa</taxon>
        <taxon>Ampullarioidea</taxon>
        <taxon>Ampullariidae</taxon>
        <taxon>Pomacea</taxon>
    </lineage>
</organism>
<dbReference type="PANTHER" id="PTHR16155">
    <property type="entry name" value="DED DOMAIN-CONTAINING PROTEIN"/>
    <property type="match status" value="1"/>
</dbReference>
<dbReference type="SUPFAM" id="SSF47986">
    <property type="entry name" value="DEATH domain"/>
    <property type="match status" value="1"/>
</dbReference>
<proteinExistence type="predicted"/>
<dbReference type="EMBL" id="PZQS01000006">
    <property type="protein sequence ID" value="PVD27994.1"/>
    <property type="molecule type" value="Genomic_DNA"/>
</dbReference>
<dbReference type="Gene3D" id="1.10.533.10">
    <property type="entry name" value="Death Domain, Fas"/>
    <property type="match status" value="1"/>
</dbReference>
<dbReference type="PANTHER" id="PTHR16155:SF19">
    <property type="entry name" value="DED DOMAIN-CONTAINING PROTEIN"/>
    <property type="match status" value="1"/>
</dbReference>
<feature type="domain" description="CARD" evidence="1">
    <location>
        <begin position="1"/>
        <end position="75"/>
    </location>
</feature>
<gene>
    <name evidence="2" type="ORF">C0Q70_10571</name>
</gene>
<dbReference type="InterPro" id="IPR001315">
    <property type="entry name" value="CARD"/>
</dbReference>
<comment type="caution">
    <text evidence="2">The sequence shown here is derived from an EMBL/GenBank/DDBJ whole genome shotgun (WGS) entry which is preliminary data.</text>
</comment>
<dbReference type="InterPro" id="IPR013761">
    <property type="entry name" value="SAM/pointed_sf"/>
</dbReference>
<dbReference type="STRING" id="400727.A0A2T7P3J2"/>
<evidence type="ECO:0000313" key="3">
    <source>
        <dbReference type="Proteomes" id="UP000245119"/>
    </source>
</evidence>